<dbReference type="InterPro" id="IPR015867">
    <property type="entry name" value="N-reg_PII/ATP_PRibTrfase_C"/>
</dbReference>
<evidence type="ECO:0000313" key="10">
    <source>
        <dbReference type="Proteomes" id="UP001431186"/>
    </source>
</evidence>
<name>A0AAU9CUH9_9ACTN</name>
<comment type="subcellular location">
    <subcellularLocation>
        <location evidence="1">Cell membrane</location>
        <topology evidence="1">Multi-pass membrane protein</topology>
    </subcellularLocation>
</comment>
<keyword evidence="5 7" id="KW-0472">Membrane</keyword>
<keyword evidence="4 7" id="KW-1133">Transmembrane helix</keyword>
<feature type="domain" description="DUF2179" evidence="8">
    <location>
        <begin position="249"/>
        <end position="303"/>
    </location>
</feature>
<evidence type="ECO:0000256" key="5">
    <source>
        <dbReference type="ARBA" id="ARBA00023136"/>
    </source>
</evidence>
<keyword evidence="3 7" id="KW-0812">Transmembrane</keyword>
<reference evidence="9" key="1">
    <citation type="submission" date="2021-11" db="EMBL/GenBank/DDBJ databases">
        <title>Complete genome sequence of Atopobiaceae bacterium TOC12.</title>
        <authorList>
            <person name="Morinaga K."/>
            <person name="Kusada H."/>
            <person name="Tamaki H."/>
        </authorList>
    </citation>
    <scope>NUCLEOTIDE SEQUENCE</scope>
    <source>
        <strain evidence="9">TOC12</strain>
    </source>
</reference>
<gene>
    <name evidence="9" type="ORF">ATTO_00650</name>
</gene>
<dbReference type="Gene3D" id="3.30.70.120">
    <property type="match status" value="1"/>
</dbReference>
<feature type="transmembrane region" description="Helical" evidence="7">
    <location>
        <begin position="32"/>
        <end position="53"/>
    </location>
</feature>
<evidence type="ECO:0000256" key="3">
    <source>
        <dbReference type="ARBA" id="ARBA00022692"/>
    </source>
</evidence>
<dbReference type="GO" id="GO:0005886">
    <property type="term" value="C:plasma membrane"/>
    <property type="evidence" value="ECO:0007669"/>
    <property type="project" value="UniProtKB-SubCell"/>
</dbReference>
<feature type="transmembrane region" description="Helical" evidence="7">
    <location>
        <begin position="106"/>
        <end position="125"/>
    </location>
</feature>
<dbReference type="Proteomes" id="UP001431186">
    <property type="component" value="Chromosome"/>
</dbReference>
<dbReference type="EMBL" id="AP025285">
    <property type="protein sequence ID" value="BDC90193.1"/>
    <property type="molecule type" value="Genomic_DNA"/>
</dbReference>
<dbReference type="PANTHER" id="PTHR33545">
    <property type="entry name" value="UPF0750 MEMBRANE PROTEIN YITT-RELATED"/>
    <property type="match status" value="1"/>
</dbReference>
<proteinExistence type="predicted"/>
<dbReference type="PIRSF" id="PIRSF006483">
    <property type="entry name" value="Membrane_protein_YitT"/>
    <property type="match status" value="1"/>
</dbReference>
<evidence type="ECO:0000256" key="1">
    <source>
        <dbReference type="ARBA" id="ARBA00004651"/>
    </source>
</evidence>
<dbReference type="InterPro" id="IPR019264">
    <property type="entry name" value="DUF2179"/>
</dbReference>
<keyword evidence="2" id="KW-1003">Cell membrane</keyword>
<evidence type="ECO:0000313" key="9">
    <source>
        <dbReference type="EMBL" id="BDC90193.1"/>
    </source>
</evidence>
<accession>A0AAU9CUH9</accession>
<dbReference type="AlphaFoldDB" id="A0AAU9CUH9"/>
<sequence>MDMPLIPPGINATPEDKANGERMRRRRELPSFRRTFFFVNMGLLLTAIGIVIFKAPNHFALGGTSGLSIILSTLLPQFDVGDFMWMLNVVLVVAGLILLDLRTMGWTVFASFALSFYVSLIEIIWPRVTPLTSNPLLELCFAVMLPAMGSALVFNVGASTGGTDILALILKRRTHLRVGQALLATDGAIVAVAVFLYGAETGLLCILGLLAKTLIVDNAIEGFNQSKVCTVLCPDPAAAIDFLVNQLYRTATLTQVQGAFSGKPMTQITVVLSRPEAVRFRAFLAEHEPQSFMTMVSSSEIIGRGFRSI</sequence>
<evidence type="ECO:0000259" key="8">
    <source>
        <dbReference type="Pfam" id="PF10035"/>
    </source>
</evidence>
<dbReference type="InterPro" id="IPR003740">
    <property type="entry name" value="YitT"/>
</dbReference>
<feature type="transmembrane region" description="Helical" evidence="7">
    <location>
        <begin position="83"/>
        <end position="99"/>
    </location>
</feature>
<dbReference type="Pfam" id="PF02588">
    <property type="entry name" value="YitT_membrane"/>
    <property type="match status" value="1"/>
</dbReference>
<organism evidence="9 10">
    <name type="scientific">Leptogranulimonas caecicola</name>
    <dbReference type="NCBI Taxonomy" id="2894156"/>
    <lineage>
        <taxon>Bacteria</taxon>
        <taxon>Bacillati</taxon>
        <taxon>Actinomycetota</taxon>
        <taxon>Coriobacteriia</taxon>
        <taxon>Coriobacteriales</taxon>
        <taxon>Kribbibacteriaceae</taxon>
        <taxon>Leptogranulimonas</taxon>
    </lineage>
</organism>
<evidence type="ECO:0000256" key="2">
    <source>
        <dbReference type="ARBA" id="ARBA00022475"/>
    </source>
</evidence>
<feature type="transmembrane region" description="Helical" evidence="7">
    <location>
        <begin position="145"/>
        <end position="169"/>
    </location>
</feature>
<dbReference type="PANTHER" id="PTHR33545:SF9">
    <property type="entry name" value="UPF0750 MEMBRANE PROTEIN YITE"/>
    <property type="match status" value="1"/>
</dbReference>
<evidence type="ECO:0000256" key="7">
    <source>
        <dbReference type="SAM" id="Phobius"/>
    </source>
</evidence>
<dbReference type="KEGG" id="lcal:ATTO_00650"/>
<protein>
    <submittedName>
        <fullName evidence="9">Membrane protein</fullName>
    </submittedName>
</protein>
<dbReference type="RefSeq" id="WP_265591788.1">
    <property type="nucleotide sequence ID" value="NZ_AP025285.1"/>
</dbReference>
<feature type="region of interest" description="Disordered" evidence="6">
    <location>
        <begin position="1"/>
        <end position="24"/>
    </location>
</feature>
<dbReference type="InterPro" id="IPR051461">
    <property type="entry name" value="UPF0750_membrane"/>
</dbReference>
<dbReference type="Pfam" id="PF10035">
    <property type="entry name" value="DUF2179"/>
    <property type="match status" value="1"/>
</dbReference>
<evidence type="ECO:0000256" key="4">
    <source>
        <dbReference type="ARBA" id="ARBA00022989"/>
    </source>
</evidence>
<keyword evidence="10" id="KW-1185">Reference proteome</keyword>
<evidence type="ECO:0000256" key="6">
    <source>
        <dbReference type="SAM" id="MobiDB-lite"/>
    </source>
</evidence>